<reference evidence="3" key="1">
    <citation type="submission" date="2019-03" db="EMBL/GenBank/DDBJ databases">
        <title>Whole genome analysis of nitrate-reducing bacteria Marinobacter hydrocarbonoclasticus YB03.</title>
        <authorList>
            <person name="Azam A.H."/>
            <person name="Yuk S.R."/>
            <person name="Kamarisima K."/>
            <person name="Miyanaga K."/>
            <person name="Tanji Y."/>
        </authorList>
    </citation>
    <scope>NUCLEOTIDE SEQUENCE</scope>
    <source>
        <strain evidence="3">YB03</strain>
    </source>
</reference>
<dbReference type="Pfam" id="PF04784">
    <property type="entry name" value="DUF547"/>
    <property type="match status" value="1"/>
</dbReference>
<accession>A0A455VZQ8</accession>
<dbReference type="EMBL" id="AP019537">
    <property type="protein sequence ID" value="BBJ02334.1"/>
    <property type="molecule type" value="Genomic_DNA"/>
</dbReference>
<organism evidence="3">
    <name type="scientific">Marinobacter nauticus</name>
    <name type="common">Marinobacter hydrocarbonoclasticus</name>
    <name type="synonym">Marinobacter aquaeolei</name>
    <dbReference type="NCBI Taxonomy" id="2743"/>
    <lineage>
        <taxon>Bacteria</taxon>
        <taxon>Pseudomonadati</taxon>
        <taxon>Pseudomonadota</taxon>
        <taxon>Gammaproteobacteria</taxon>
        <taxon>Pseudomonadales</taxon>
        <taxon>Marinobacteraceae</taxon>
        <taxon>Marinobacter</taxon>
    </lineage>
</organism>
<feature type="domain" description="DUF547" evidence="2">
    <location>
        <begin position="89"/>
        <end position="208"/>
    </location>
</feature>
<proteinExistence type="predicted"/>
<keyword evidence="1" id="KW-0732">Signal</keyword>
<evidence type="ECO:0000256" key="1">
    <source>
        <dbReference type="SAM" id="SignalP"/>
    </source>
</evidence>
<feature type="signal peptide" evidence="1">
    <location>
        <begin position="1"/>
        <end position="28"/>
    </location>
</feature>
<dbReference type="PANTHER" id="PTHR46361">
    <property type="entry name" value="ELECTRON CARRIER/ PROTEIN DISULFIDE OXIDOREDUCTASE"/>
    <property type="match status" value="1"/>
</dbReference>
<gene>
    <name evidence="3" type="ORF">YBY_01820</name>
</gene>
<dbReference type="InterPro" id="IPR006869">
    <property type="entry name" value="DUF547"/>
</dbReference>
<dbReference type="AlphaFoldDB" id="A0A455VZQ8"/>
<sequence>MTGYFSIFSKTLSRGLIALGFMSASVLADTSPYEPFQQLVTDHLIEHTLPGNGLVSAFDYESALADDKTLPRLEQQRDRLASFDLNQLETQAQAVAFWINAYNFFMIDQILTERPNGKLVSSVWDYGGRLNPFVKNVFGRANFIVAGQAYSLDEIEKGILLGDEFKARGWKDARVHFAVNCASVGCPPLRADIYTAANLEQLLAENTQRALSTERQLRVESGRLYVSELFKWYEEDYQEASGSVREFILEWATPEVSERVKSAAGLSYIDYDWSLNTPENFPEIRR</sequence>
<dbReference type="PANTHER" id="PTHR46361:SF3">
    <property type="entry name" value="ELECTRON CARRIER_ PROTEIN DISULFIDE OXIDOREDUCTASE"/>
    <property type="match status" value="1"/>
</dbReference>
<protein>
    <submittedName>
        <fullName evidence="3">DUF547 domain-containing protein</fullName>
    </submittedName>
</protein>
<name>A0A455VZQ8_MARNT</name>
<evidence type="ECO:0000259" key="2">
    <source>
        <dbReference type="Pfam" id="PF04784"/>
    </source>
</evidence>
<feature type="chain" id="PRO_5019826768" evidence="1">
    <location>
        <begin position="29"/>
        <end position="286"/>
    </location>
</feature>
<evidence type="ECO:0000313" key="3">
    <source>
        <dbReference type="EMBL" id="BBJ02334.1"/>
    </source>
</evidence>